<keyword evidence="2" id="KW-1185">Reference proteome</keyword>
<dbReference type="STRING" id="595434.RISK_003762"/>
<evidence type="ECO:0000313" key="2">
    <source>
        <dbReference type="Proteomes" id="UP000036367"/>
    </source>
</evidence>
<proteinExistence type="predicted"/>
<reference evidence="1" key="1">
    <citation type="submission" date="2015-05" db="EMBL/GenBank/DDBJ databases">
        <title>Permanent draft genome of Rhodopirellula islandicus K833.</title>
        <authorList>
            <person name="Kizina J."/>
            <person name="Richter M."/>
            <person name="Glockner F.O."/>
            <person name="Harder J."/>
        </authorList>
    </citation>
    <scope>NUCLEOTIDE SEQUENCE [LARGE SCALE GENOMIC DNA]</scope>
    <source>
        <strain evidence="1">K833</strain>
    </source>
</reference>
<dbReference type="EMBL" id="LECT01000029">
    <property type="protein sequence ID" value="KLU04176.1"/>
    <property type="molecule type" value="Genomic_DNA"/>
</dbReference>
<dbReference type="AlphaFoldDB" id="A0A0J1BCE0"/>
<organism evidence="1 2">
    <name type="scientific">Rhodopirellula islandica</name>
    <dbReference type="NCBI Taxonomy" id="595434"/>
    <lineage>
        <taxon>Bacteria</taxon>
        <taxon>Pseudomonadati</taxon>
        <taxon>Planctomycetota</taxon>
        <taxon>Planctomycetia</taxon>
        <taxon>Pirellulales</taxon>
        <taxon>Pirellulaceae</taxon>
        <taxon>Rhodopirellula</taxon>
    </lineage>
</organism>
<dbReference type="Proteomes" id="UP000036367">
    <property type="component" value="Unassembled WGS sequence"/>
</dbReference>
<protein>
    <submittedName>
        <fullName evidence="1">Uncharacterized protein</fullName>
    </submittedName>
</protein>
<evidence type="ECO:0000313" key="1">
    <source>
        <dbReference type="EMBL" id="KLU04176.1"/>
    </source>
</evidence>
<sequence length="55" mass="6196">MWRDSGSLQNSGYFCAVITKMTHFLEIRPNFHVKSILSANNPSKLASGQQNARGW</sequence>
<comment type="caution">
    <text evidence="1">The sequence shown here is derived from an EMBL/GenBank/DDBJ whole genome shotgun (WGS) entry which is preliminary data.</text>
</comment>
<dbReference type="PATRIC" id="fig|595434.4.peg.3574"/>
<name>A0A0J1BCE0_RHOIS</name>
<accession>A0A0J1BCE0</accession>
<gene>
    <name evidence="1" type="ORF">RISK_003762</name>
</gene>